<reference evidence="9 10" key="1">
    <citation type="journal article" date="2013" name="Genome Announc.">
        <title>Draft Genome Sequence of Sphingobium lactosutens Strain DS20T, Isolated from a Hexachlorocyclohexane Dumpsite.</title>
        <authorList>
            <person name="Kumar R."/>
            <person name="Dwivedi V."/>
            <person name="Negi V."/>
            <person name="Khurana J.P."/>
            <person name="Lal R."/>
        </authorList>
    </citation>
    <scope>NUCLEOTIDE SEQUENCE [LARGE SCALE GENOMIC DNA]</scope>
    <source>
        <strain evidence="9 10">DS20</strain>
    </source>
</reference>
<evidence type="ECO:0000259" key="8">
    <source>
        <dbReference type="PROSITE" id="PS51705"/>
    </source>
</evidence>
<evidence type="ECO:0000256" key="4">
    <source>
        <dbReference type="ARBA" id="ARBA00023134"/>
    </source>
</evidence>
<feature type="binding site" evidence="6">
    <location>
        <begin position="240"/>
        <end position="244"/>
    </location>
    <ligand>
        <name>GTP</name>
        <dbReference type="ChEBI" id="CHEBI:37565"/>
    </ligand>
</feature>
<dbReference type="EMBL" id="ATDP01000082">
    <property type="protein sequence ID" value="EQB15676.1"/>
    <property type="molecule type" value="Genomic_DNA"/>
</dbReference>
<proteinExistence type="inferred from homology"/>
<dbReference type="PANTHER" id="PTHR10229">
    <property type="entry name" value="GTP-BINDING PROTEIN HFLX"/>
    <property type="match status" value="1"/>
</dbReference>
<comment type="cofactor">
    <cofactor evidence="7">
        <name>Mg(2+)</name>
        <dbReference type="ChEBI" id="CHEBI:18420"/>
    </cofactor>
</comment>
<feature type="binding site" evidence="7">
    <location>
        <position position="222"/>
    </location>
    <ligand>
        <name>Mg(2+)</name>
        <dbReference type="ChEBI" id="CHEBI:18420"/>
    </ligand>
</feature>
<dbReference type="RefSeq" id="WP_021225806.1">
    <property type="nucleotide sequence ID" value="NZ_ATDP01000082.1"/>
</dbReference>
<dbReference type="PROSITE" id="PS51705">
    <property type="entry name" value="G_HFLX"/>
    <property type="match status" value="1"/>
</dbReference>
<dbReference type="InterPro" id="IPR006073">
    <property type="entry name" value="GTP-bd"/>
</dbReference>
<dbReference type="PATRIC" id="fig|1331060.3.peg.1983"/>
<accession>T0HH46</accession>
<comment type="subunit">
    <text evidence="5">Monomer. Associates with the 50S ribosomal subunit.</text>
</comment>
<dbReference type="NCBIfam" id="TIGR03156">
    <property type="entry name" value="GTP_HflX"/>
    <property type="match status" value="1"/>
</dbReference>
<feature type="binding site" evidence="7">
    <location>
        <position position="242"/>
    </location>
    <ligand>
        <name>Mg(2+)</name>
        <dbReference type="ChEBI" id="CHEBI:18420"/>
    </ligand>
</feature>
<dbReference type="GO" id="GO:0003924">
    <property type="term" value="F:GTPase activity"/>
    <property type="evidence" value="ECO:0007669"/>
    <property type="project" value="UniProtKB-UniRule"/>
</dbReference>
<dbReference type="Pfam" id="PF19275">
    <property type="entry name" value="HflX_C"/>
    <property type="match status" value="1"/>
</dbReference>
<dbReference type="Gene3D" id="3.40.50.11060">
    <property type="entry name" value="GTPase HflX, N-terminal domain"/>
    <property type="match status" value="1"/>
</dbReference>
<gene>
    <name evidence="5" type="primary">hflX</name>
    <name evidence="9" type="ORF">RLDS_10390</name>
</gene>
<dbReference type="GO" id="GO:0043022">
    <property type="term" value="F:ribosome binding"/>
    <property type="evidence" value="ECO:0007669"/>
    <property type="project" value="TreeGrafter"/>
</dbReference>
<dbReference type="OrthoDB" id="9812272at2"/>
<evidence type="ECO:0000256" key="7">
    <source>
        <dbReference type="PIRSR" id="PIRSR006809-2"/>
    </source>
</evidence>
<feature type="domain" description="Hflx-type G" evidence="8">
    <location>
        <begin position="209"/>
        <end position="390"/>
    </location>
</feature>
<dbReference type="Pfam" id="PF16360">
    <property type="entry name" value="GTP-bdg_M"/>
    <property type="match status" value="1"/>
</dbReference>
<organism evidence="9 10">
    <name type="scientific">Sphingobium lactosutens DS20</name>
    <dbReference type="NCBI Taxonomy" id="1331060"/>
    <lineage>
        <taxon>Bacteria</taxon>
        <taxon>Pseudomonadati</taxon>
        <taxon>Pseudomonadota</taxon>
        <taxon>Alphaproteobacteria</taxon>
        <taxon>Sphingomonadales</taxon>
        <taxon>Sphingomonadaceae</taxon>
        <taxon>Sphingobium</taxon>
    </lineage>
</organism>
<dbReference type="Pfam" id="PF13167">
    <property type="entry name" value="GTP-bdg_N"/>
    <property type="match status" value="1"/>
</dbReference>
<evidence type="ECO:0000256" key="5">
    <source>
        <dbReference type="HAMAP-Rule" id="MF_00900"/>
    </source>
</evidence>
<comment type="similarity">
    <text evidence="5">Belongs to the TRAFAC class OBG-HflX-like GTPase superfamily. HflX GTPase family.</text>
</comment>
<dbReference type="InterPro" id="IPR042108">
    <property type="entry name" value="GTPase_HflX_N_sf"/>
</dbReference>
<keyword evidence="3 7" id="KW-0460">Magnesium</keyword>
<dbReference type="GO" id="GO:0005737">
    <property type="term" value="C:cytoplasm"/>
    <property type="evidence" value="ECO:0007669"/>
    <property type="project" value="UniProtKB-SubCell"/>
</dbReference>
<dbReference type="CDD" id="cd01878">
    <property type="entry name" value="HflX"/>
    <property type="match status" value="1"/>
</dbReference>
<evidence type="ECO:0000313" key="9">
    <source>
        <dbReference type="EMBL" id="EQB15676.1"/>
    </source>
</evidence>
<dbReference type="InterPro" id="IPR030394">
    <property type="entry name" value="G_HFLX_dom"/>
</dbReference>
<dbReference type="GO" id="GO:0005525">
    <property type="term" value="F:GTP binding"/>
    <property type="evidence" value="ECO:0007669"/>
    <property type="project" value="UniProtKB-UniRule"/>
</dbReference>
<dbReference type="PANTHER" id="PTHR10229:SF0">
    <property type="entry name" value="GTP-BINDING PROTEIN 6-RELATED"/>
    <property type="match status" value="1"/>
</dbReference>
<keyword evidence="2 5" id="KW-0547">Nucleotide-binding</keyword>
<dbReference type="Pfam" id="PF01926">
    <property type="entry name" value="MMR_HSR1"/>
    <property type="match status" value="1"/>
</dbReference>
<comment type="function">
    <text evidence="5">GTPase that associates with the 50S ribosomal subunit and may have a role during protein synthesis or ribosome biogenesis.</text>
</comment>
<dbReference type="Gene3D" id="6.10.250.2860">
    <property type="match status" value="1"/>
</dbReference>
<keyword evidence="4 5" id="KW-0342">GTP-binding</keyword>
<dbReference type="InterPro" id="IPR016496">
    <property type="entry name" value="GTPase_HflX"/>
</dbReference>
<dbReference type="eggNOG" id="COG2262">
    <property type="taxonomic scope" value="Bacteria"/>
</dbReference>
<dbReference type="SUPFAM" id="SSF52540">
    <property type="entry name" value="P-loop containing nucleoside triphosphate hydrolases"/>
    <property type="match status" value="1"/>
</dbReference>
<feature type="binding site" evidence="6">
    <location>
        <begin position="262"/>
        <end position="265"/>
    </location>
    <ligand>
        <name>GTP</name>
        <dbReference type="ChEBI" id="CHEBI:37565"/>
    </ligand>
</feature>
<evidence type="ECO:0000256" key="2">
    <source>
        <dbReference type="ARBA" id="ARBA00022741"/>
    </source>
</evidence>
<keyword evidence="5" id="KW-0963">Cytoplasm</keyword>
<dbReference type="InterPro" id="IPR045498">
    <property type="entry name" value="HflX_C"/>
</dbReference>
<dbReference type="AlphaFoldDB" id="T0HH46"/>
<evidence type="ECO:0000256" key="6">
    <source>
        <dbReference type="PIRSR" id="PIRSR006809-1"/>
    </source>
</evidence>
<dbReference type="Proteomes" id="UP000015531">
    <property type="component" value="Unassembled WGS sequence"/>
</dbReference>
<evidence type="ECO:0000256" key="3">
    <source>
        <dbReference type="ARBA" id="ARBA00022842"/>
    </source>
</evidence>
<dbReference type="InterPro" id="IPR032305">
    <property type="entry name" value="GTP-bd_M"/>
</dbReference>
<dbReference type="Gene3D" id="3.40.50.300">
    <property type="entry name" value="P-loop containing nucleotide triphosphate hydrolases"/>
    <property type="match status" value="1"/>
</dbReference>
<feature type="binding site" evidence="6">
    <location>
        <begin position="368"/>
        <end position="370"/>
    </location>
    <ligand>
        <name>GTP</name>
        <dbReference type="ChEBI" id="CHEBI:37565"/>
    </ligand>
</feature>
<sequence>MAVFNRDSQDEVSRGARAIVVHAETRGLDRRDSDARLEEARGLALAIGIDVRAAQAFRVRDLKPATLFGSGQVDQIATLARQEDAELIIVDNSLSPVQQSNLEKACEAKVIDRTGLILEIFGERAATNEGRLQVELAHLDYQAGRLVRSWTHLERQRGGFGFLGGPGETQIEADRRMIRDRMAKIRRELDQVTRTRGLHRARRQRAPWPVIALVGYTNAGKSTLFNRLTGADVMAEDLLFATLDPTMRQIALPGLDKAILSDTVGFVSDLPTQLIAAFRATLEEVLSADLIVHVRDIAHPDSEAQRDDVLEVLGELGVAGEGALDRGEGDPAPPPMIEAWNKLDLLDEEAAELIQEQAARRENVVILSALTGEGVDRLQRMISDHMTCGAKVYDLRIPVSDGAALAWLHEHGEVLHSTISADVMNVEVRLSDATFARFAKAHI</sequence>
<dbReference type="HAMAP" id="MF_00900">
    <property type="entry name" value="GTPase_HflX"/>
    <property type="match status" value="1"/>
</dbReference>
<feature type="binding site" evidence="6">
    <location>
        <begin position="341"/>
        <end position="344"/>
    </location>
    <ligand>
        <name>GTP</name>
        <dbReference type="ChEBI" id="CHEBI:37565"/>
    </ligand>
</feature>
<protein>
    <recommendedName>
        <fullName evidence="5">GTPase HflX</fullName>
    </recommendedName>
    <alternativeName>
        <fullName evidence="5">GTP-binding protein HflX</fullName>
    </alternativeName>
</protein>
<dbReference type="InterPro" id="IPR025121">
    <property type="entry name" value="GTPase_HflX_N"/>
</dbReference>
<keyword evidence="1 7" id="KW-0479">Metal-binding</keyword>
<comment type="caution">
    <text evidence="9">The sequence shown here is derived from an EMBL/GenBank/DDBJ whole genome shotgun (WGS) entry which is preliminary data.</text>
</comment>
<name>T0HH46_9SPHN</name>
<evidence type="ECO:0000313" key="10">
    <source>
        <dbReference type="Proteomes" id="UP000015531"/>
    </source>
</evidence>
<feature type="binding site" evidence="6">
    <location>
        <begin position="215"/>
        <end position="222"/>
    </location>
    <ligand>
        <name>GTP</name>
        <dbReference type="ChEBI" id="CHEBI:37565"/>
    </ligand>
</feature>
<dbReference type="GO" id="GO:0046872">
    <property type="term" value="F:metal ion binding"/>
    <property type="evidence" value="ECO:0007669"/>
    <property type="project" value="UniProtKB-KW"/>
</dbReference>
<comment type="subcellular location">
    <subcellularLocation>
        <location evidence="5">Cytoplasm</location>
    </subcellularLocation>
    <text evidence="5">May associate with membranes.</text>
</comment>
<dbReference type="PIRSF" id="PIRSF006809">
    <property type="entry name" value="GTP-binding_hflX_prd"/>
    <property type="match status" value="1"/>
</dbReference>
<keyword evidence="10" id="KW-1185">Reference proteome</keyword>
<dbReference type="InterPro" id="IPR027417">
    <property type="entry name" value="P-loop_NTPase"/>
</dbReference>
<dbReference type="PRINTS" id="PR00326">
    <property type="entry name" value="GTP1OBG"/>
</dbReference>
<evidence type="ECO:0000256" key="1">
    <source>
        <dbReference type="ARBA" id="ARBA00022723"/>
    </source>
</evidence>